<keyword evidence="2" id="KW-1185">Reference proteome</keyword>
<sequence>MATAKGIREREAIAVKALLEQIVLFHKDEFTIYLRKVFILSQKQLCC</sequence>
<evidence type="ECO:0000313" key="1">
    <source>
        <dbReference type="EMBL" id="MCC5603882.1"/>
    </source>
</evidence>
<dbReference type="Proteomes" id="UP001199525">
    <property type="component" value="Unassembled WGS sequence"/>
</dbReference>
<gene>
    <name evidence="1" type="ORF">LC586_33110</name>
</gene>
<name>A0ABS8II42_9NOSO</name>
<dbReference type="RefSeq" id="WP_229489682.1">
    <property type="nucleotide sequence ID" value="NZ_JAIVFQ010000097.1"/>
</dbReference>
<evidence type="ECO:0000313" key="2">
    <source>
        <dbReference type="Proteomes" id="UP001199525"/>
    </source>
</evidence>
<dbReference type="EMBL" id="JAIVFQ010000097">
    <property type="protein sequence ID" value="MCC5603882.1"/>
    <property type="molecule type" value="Genomic_DNA"/>
</dbReference>
<reference evidence="1 2" key="1">
    <citation type="journal article" date="2021" name="Microorganisms">
        <title>Genome Evolution of Filamentous Cyanobacterium Nostoc Species: From Facultative Symbiosis to Free Living.</title>
        <authorList>
            <person name="Huo D."/>
            <person name="Li H."/>
            <person name="Cai F."/>
            <person name="Guo X."/>
            <person name="Qiao Z."/>
            <person name="Wang W."/>
            <person name="Yu G."/>
            <person name="Li R."/>
        </authorList>
    </citation>
    <scope>NUCLEOTIDE SEQUENCE [LARGE SCALE GENOMIC DNA]</scope>
    <source>
        <strain evidence="1 2">CHAB 5714</strain>
    </source>
</reference>
<comment type="caution">
    <text evidence="1">The sequence shown here is derived from an EMBL/GenBank/DDBJ whole genome shotgun (WGS) entry which is preliminary data.</text>
</comment>
<accession>A0ABS8II42</accession>
<organism evidence="1 2">
    <name type="scientific">Nostoc favosum CHAB5714</name>
    <dbReference type="NCBI Taxonomy" id="2780399"/>
    <lineage>
        <taxon>Bacteria</taxon>
        <taxon>Bacillati</taxon>
        <taxon>Cyanobacteriota</taxon>
        <taxon>Cyanophyceae</taxon>
        <taxon>Nostocales</taxon>
        <taxon>Nostocaceae</taxon>
        <taxon>Nostoc</taxon>
        <taxon>Nostoc favosum</taxon>
    </lineage>
</organism>
<protein>
    <submittedName>
        <fullName evidence="1">Uncharacterized protein</fullName>
    </submittedName>
</protein>
<proteinExistence type="predicted"/>